<dbReference type="EC" id="2.7.7.40" evidence="3"/>
<protein>
    <submittedName>
        <fullName evidence="3">2-C-methyl-D-erythritol 4-phosphate cytidylyltransferase</fullName>
        <ecNumber evidence="3">2.7.7.40</ecNumber>
    </submittedName>
</protein>
<dbReference type="Pfam" id="PF01128">
    <property type="entry name" value="IspD"/>
    <property type="match status" value="1"/>
</dbReference>
<gene>
    <name evidence="3" type="ORF">ABH903_001438</name>
</gene>
<keyword evidence="2 3" id="KW-0548">Nucleotidyltransferase</keyword>
<dbReference type="PANTHER" id="PTHR43015">
    <property type="entry name" value="D-RIBITOL-5-PHOSPHATE CYTIDYLYLTRANSFERASE"/>
    <property type="match status" value="1"/>
</dbReference>
<dbReference type="InterPro" id="IPR034683">
    <property type="entry name" value="IspD/TarI"/>
</dbReference>
<keyword evidence="4" id="KW-1185">Reference proteome</keyword>
<reference evidence="3 4" key="1">
    <citation type="submission" date="2024-07" db="EMBL/GenBank/DDBJ databases">
        <title>Mealworm larvae gut microbial communities from Newark, Delaware, USA.</title>
        <authorList>
            <person name="Blenner M."/>
        </authorList>
    </citation>
    <scope>NUCLEOTIDE SEQUENCE [LARGE SCALE GENOMIC DNA]</scope>
    <source>
        <strain evidence="3 4">UD i117</strain>
    </source>
</reference>
<dbReference type="Proteomes" id="UP001565435">
    <property type="component" value="Unassembled WGS sequence"/>
</dbReference>
<dbReference type="Gene3D" id="3.90.550.10">
    <property type="entry name" value="Spore Coat Polysaccharide Biosynthesis Protein SpsA, Chain A"/>
    <property type="match status" value="1"/>
</dbReference>
<dbReference type="SUPFAM" id="SSF53448">
    <property type="entry name" value="Nucleotide-diphospho-sugar transferases"/>
    <property type="match status" value="1"/>
</dbReference>
<name>A0ABV4EJG6_BREEP</name>
<dbReference type="PANTHER" id="PTHR43015:SF1">
    <property type="entry name" value="D-RIBITOL-5-PHOSPHATE CYTIDYLYLTRANSFERASE"/>
    <property type="match status" value="1"/>
</dbReference>
<keyword evidence="1 3" id="KW-0808">Transferase</keyword>
<evidence type="ECO:0000256" key="1">
    <source>
        <dbReference type="ARBA" id="ARBA00022679"/>
    </source>
</evidence>
<evidence type="ECO:0000313" key="4">
    <source>
        <dbReference type="Proteomes" id="UP001565435"/>
    </source>
</evidence>
<dbReference type="GO" id="GO:0047349">
    <property type="term" value="F:D-ribitol-5-phosphate cytidylyltransferase activity"/>
    <property type="evidence" value="ECO:0007669"/>
    <property type="project" value="UniProtKB-EC"/>
</dbReference>
<evidence type="ECO:0000313" key="3">
    <source>
        <dbReference type="EMBL" id="MEY9258417.1"/>
    </source>
</evidence>
<dbReference type="InterPro" id="IPR029044">
    <property type="entry name" value="Nucleotide-diphossugar_trans"/>
</dbReference>
<sequence length="240" mass="26607">MANIAVVFAGGVGARMAHSSRPKQFLEIHGRPVIVHTLDVFEQHPDIDAIAVAILPEFREHLERLVKRYELTKVKWIVDGGSTGQESRHNALKVVAEHNEPDSLVLIHDGVRPLIDADLVTRNIESALEFGSAVTCTKMTETVVVEEGEGIKDVIPRDPLWTAQAPQTFRLQDALAGYDRAVAEGEHDSIDTCTLLHGFGYDVHRVEGPRTNIKITTASDYYVCRTFLTLIEDREAFGGE</sequence>
<dbReference type="PROSITE" id="PS01295">
    <property type="entry name" value="ISPD"/>
    <property type="match status" value="1"/>
</dbReference>
<comment type="caution">
    <text evidence="3">The sequence shown here is derived from an EMBL/GenBank/DDBJ whole genome shotgun (WGS) entry which is preliminary data.</text>
</comment>
<dbReference type="CDD" id="cd02516">
    <property type="entry name" value="CDP-ME_synthetase"/>
    <property type="match status" value="1"/>
</dbReference>
<proteinExistence type="predicted"/>
<dbReference type="RefSeq" id="WP_098731614.1">
    <property type="nucleotide sequence ID" value="NZ_JBGBYS010000006.1"/>
</dbReference>
<dbReference type="EMBL" id="JBGBYS010000006">
    <property type="protein sequence ID" value="MEY9258417.1"/>
    <property type="molecule type" value="Genomic_DNA"/>
</dbReference>
<evidence type="ECO:0000256" key="2">
    <source>
        <dbReference type="ARBA" id="ARBA00022695"/>
    </source>
</evidence>
<dbReference type="InterPro" id="IPR018294">
    <property type="entry name" value="ISPD_synthase_CS"/>
</dbReference>
<accession>A0ABV4EJG6</accession>
<organism evidence="3 4">
    <name type="scientific">Brevibacterium epidermidis</name>
    <dbReference type="NCBI Taxonomy" id="1698"/>
    <lineage>
        <taxon>Bacteria</taxon>
        <taxon>Bacillati</taxon>
        <taxon>Actinomycetota</taxon>
        <taxon>Actinomycetes</taxon>
        <taxon>Micrococcales</taxon>
        <taxon>Brevibacteriaceae</taxon>
        <taxon>Brevibacterium</taxon>
    </lineage>
</organism>